<evidence type="ECO:0000313" key="2">
    <source>
        <dbReference type="EMBL" id="RHZ75446.1"/>
    </source>
</evidence>
<proteinExistence type="predicted"/>
<sequence>MMVLDYAKEYSLIRYSSRGISSWKEYTKAADGNIAHEIVTVFPPYPVIPHDRDLVMKICNGLRLKIPFHTPKLIKRMIMRCWDAQVTRRATFEELFDELNKCYWDYREYEFLIPFV</sequence>
<dbReference type="AlphaFoldDB" id="A0A397INY0"/>
<comment type="caution">
    <text evidence="2">The sequence shown here is derived from an EMBL/GenBank/DDBJ whole genome shotgun (WGS) entry which is preliminary data.</text>
</comment>
<organism evidence="2 3">
    <name type="scientific">Diversispora epigaea</name>
    <dbReference type="NCBI Taxonomy" id="1348612"/>
    <lineage>
        <taxon>Eukaryota</taxon>
        <taxon>Fungi</taxon>
        <taxon>Fungi incertae sedis</taxon>
        <taxon>Mucoromycota</taxon>
        <taxon>Glomeromycotina</taxon>
        <taxon>Glomeromycetes</taxon>
        <taxon>Diversisporales</taxon>
        <taxon>Diversisporaceae</taxon>
        <taxon>Diversispora</taxon>
    </lineage>
</organism>
<dbReference type="EMBL" id="PQFF01000198">
    <property type="protein sequence ID" value="RHZ75446.1"/>
    <property type="molecule type" value="Genomic_DNA"/>
</dbReference>
<protein>
    <recommendedName>
        <fullName evidence="1">Serine-threonine/tyrosine-protein kinase catalytic domain-containing protein</fullName>
    </recommendedName>
</protein>
<dbReference type="Proteomes" id="UP000266861">
    <property type="component" value="Unassembled WGS sequence"/>
</dbReference>
<accession>A0A397INY0</accession>
<dbReference type="InterPro" id="IPR011009">
    <property type="entry name" value="Kinase-like_dom_sf"/>
</dbReference>
<dbReference type="InterPro" id="IPR001245">
    <property type="entry name" value="Ser-Thr/Tyr_kinase_cat_dom"/>
</dbReference>
<evidence type="ECO:0000313" key="3">
    <source>
        <dbReference type="Proteomes" id="UP000266861"/>
    </source>
</evidence>
<feature type="domain" description="Serine-threonine/tyrosine-protein kinase catalytic" evidence="1">
    <location>
        <begin position="33"/>
        <end position="99"/>
    </location>
</feature>
<dbReference type="Gene3D" id="1.10.510.10">
    <property type="entry name" value="Transferase(Phosphotransferase) domain 1"/>
    <property type="match status" value="1"/>
</dbReference>
<keyword evidence="3" id="KW-1185">Reference proteome</keyword>
<dbReference type="SUPFAM" id="SSF56112">
    <property type="entry name" value="Protein kinase-like (PK-like)"/>
    <property type="match status" value="1"/>
</dbReference>
<reference evidence="2 3" key="1">
    <citation type="submission" date="2018-08" db="EMBL/GenBank/DDBJ databases">
        <title>Genome and evolution of the arbuscular mycorrhizal fungus Diversispora epigaea (formerly Glomus versiforme) and its bacterial endosymbionts.</title>
        <authorList>
            <person name="Sun X."/>
            <person name="Fei Z."/>
            <person name="Harrison M."/>
        </authorList>
    </citation>
    <scope>NUCLEOTIDE SEQUENCE [LARGE SCALE GENOMIC DNA]</scope>
    <source>
        <strain evidence="2 3">IT104</strain>
    </source>
</reference>
<gene>
    <name evidence="2" type="ORF">Glove_213g218</name>
</gene>
<name>A0A397INY0_9GLOM</name>
<dbReference type="Pfam" id="PF07714">
    <property type="entry name" value="PK_Tyr_Ser-Thr"/>
    <property type="match status" value="1"/>
</dbReference>
<dbReference type="GO" id="GO:0004672">
    <property type="term" value="F:protein kinase activity"/>
    <property type="evidence" value="ECO:0007669"/>
    <property type="project" value="InterPro"/>
</dbReference>
<evidence type="ECO:0000259" key="1">
    <source>
        <dbReference type="Pfam" id="PF07714"/>
    </source>
</evidence>